<proteinExistence type="predicted"/>
<name>A0ABU8SAC6_9SPHN</name>
<dbReference type="InterPro" id="IPR018060">
    <property type="entry name" value="HTH_AraC"/>
</dbReference>
<evidence type="ECO:0000313" key="7">
    <source>
        <dbReference type="Proteomes" id="UP001379235"/>
    </source>
</evidence>
<dbReference type="Pfam" id="PF12852">
    <property type="entry name" value="Cupin_6"/>
    <property type="match status" value="1"/>
</dbReference>
<dbReference type="PROSITE" id="PS01124">
    <property type="entry name" value="HTH_ARAC_FAMILY_2"/>
    <property type="match status" value="1"/>
</dbReference>
<dbReference type="InterPro" id="IPR009057">
    <property type="entry name" value="Homeodomain-like_sf"/>
</dbReference>
<evidence type="ECO:0000313" key="6">
    <source>
        <dbReference type="EMBL" id="MEJ6010922.1"/>
    </source>
</evidence>
<evidence type="ECO:0000259" key="5">
    <source>
        <dbReference type="PROSITE" id="PS01124"/>
    </source>
</evidence>
<dbReference type="PANTHER" id="PTHR46796">
    <property type="entry name" value="HTH-TYPE TRANSCRIPTIONAL ACTIVATOR RHAS-RELATED"/>
    <property type="match status" value="1"/>
</dbReference>
<sequence length="325" mass="35293">MIAAREISEFQPSAAPPERSRSDGWSLSDFLNLLDLRGQTWCIVELRGSAGFNLPGDDGVAFYGVIKGSVRIAGVAGGTIEVGQGQVQIVLSGEAHAIRSEADSPTVVLDFLRHEQAVDTPPTFTIGTGPIAARVLCARLKVTWPAGLRRTAMPASVRIEEQVLGNELNVVRTETLQRFSVGAGSTALLTRLAALWLAITLRNHPQCPLLFRMSASADPIAHALQLIDADIASEWSVERMARKVGMSRSSFAARFTSEVGQTPMELLTEKRMHAAAELLQHSRIKIAEISGRVGYQSEAAFSRRFARFFGMSPGQMRHGTAEDKQ</sequence>
<protein>
    <submittedName>
        <fullName evidence="6">AraC family transcriptional regulator</fullName>
    </submittedName>
</protein>
<dbReference type="InterPro" id="IPR032783">
    <property type="entry name" value="AraC_lig"/>
</dbReference>
<dbReference type="EMBL" id="JBBHJY010000007">
    <property type="protein sequence ID" value="MEJ6010922.1"/>
    <property type="molecule type" value="Genomic_DNA"/>
</dbReference>
<dbReference type="SUPFAM" id="SSF46689">
    <property type="entry name" value="Homeodomain-like"/>
    <property type="match status" value="2"/>
</dbReference>
<evidence type="ECO:0000256" key="1">
    <source>
        <dbReference type="ARBA" id="ARBA00023015"/>
    </source>
</evidence>
<dbReference type="Gene3D" id="1.10.10.60">
    <property type="entry name" value="Homeodomain-like"/>
    <property type="match status" value="2"/>
</dbReference>
<feature type="domain" description="HTH araC/xylS-type" evidence="5">
    <location>
        <begin position="221"/>
        <end position="319"/>
    </location>
</feature>
<dbReference type="SUPFAM" id="SSF51182">
    <property type="entry name" value="RmlC-like cupins"/>
    <property type="match status" value="1"/>
</dbReference>
<gene>
    <name evidence="6" type="ORF">WG900_13450</name>
</gene>
<keyword evidence="3" id="KW-0804">Transcription</keyword>
<dbReference type="InterPro" id="IPR011051">
    <property type="entry name" value="RmlC_Cupin_sf"/>
</dbReference>
<keyword evidence="2" id="KW-0238">DNA-binding</keyword>
<dbReference type="Pfam" id="PF12833">
    <property type="entry name" value="HTH_18"/>
    <property type="match status" value="1"/>
</dbReference>
<dbReference type="InterPro" id="IPR050204">
    <property type="entry name" value="AraC_XylS_family_regulators"/>
</dbReference>
<dbReference type="PRINTS" id="PR00032">
    <property type="entry name" value="HTHARAC"/>
</dbReference>
<dbReference type="SMART" id="SM00342">
    <property type="entry name" value="HTH_ARAC"/>
    <property type="match status" value="1"/>
</dbReference>
<keyword evidence="1" id="KW-0805">Transcription regulation</keyword>
<dbReference type="PANTHER" id="PTHR46796:SF7">
    <property type="entry name" value="ARAC FAMILY TRANSCRIPTIONAL REGULATOR"/>
    <property type="match status" value="1"/>
</dbReference>
<dbReference type="CDD" id="cd02208">
    <property type="entry name" value="cupin_RmlC-like"/>
    <property type="match status" value="1"/>
</dbReference>
<accession>A0ABU8SAC6</accession>
<keyword evidence="7" id="KW-1185">Reference proteome</keyword>
<organism evidence="6 7">
    <name type="scientific">Novosphingobium aquae</name>
    <dbReference type="NCBI Taxonomy" id="3133435"/>
    <lineage>
        <taxon>Bacteria</taxon>
        <taxon>Pseudomonadati</taxon>
        <taxon>Pseudomonadota</taxon>
        <taxon>Alphaproteobacteria</taxon>
        <taxon>Sphingomonadales</taxon>
        <taxon>Sphingomonadaceae</taxon>
        <taxon>Novosphingobium</taxon>
    </lineage>
</organism>
<evidence type="ECO:0000256" key="3">
    <source>
        <dbReference type="ARBA" id="ARBA00023163"/>
    </source>
</evidence>
<evidence type="ECO:0000256" key="2">
    <source>
        <dbReference type="ARBA" id="ARBA00023125"/>
    </source>
</evidence>
<reference evidence="6 7" key="1">
    <citation type="submission" date="2024-03" db="EMBL/GenBank/DDBJ databases">
        <authorList>
            <person name="Jo J.-H."/>
        </authorList>
    </citation>
    <scope>NUCLEOTIDE SEQUENCE [LARGE SCALE GENOMIC DNA]</scope>
    <source>
        <strain evidence="6 7">AS3R-12</strain>
    </source>
</reference>
<dbReference type="Proteomes" id="UP001379235">
    <property type="component" value="Unassembled WGS sequence"/>
</dbReference>
<dbReference type="InterPro" id="IPR020449">
    <property type="entry name" value="Tscrpt_reg_AraC-type_HTH"/>
</dbReference>
<feature type="region of interest" description="Disordered" evidence="4">
    <location>
        <begin position="1"/>
        <end position="23"/>
    </location>
</feature>
<evidence type="ECO:0000256" key="4">
    <source>
        <dbReference type="SAM" id="MobiDB-lite"/>
    </source>
</evidence>
<dbReference type="RefSeq" id="WP_339967773.1">
    <property type="nucleotide sequence ID" value="NZ_JBBHJY010000007.1"/>
</dbReference>
<comment type="caution">
    <text evidence="6">The sequence shown here is derived from an EMBL/GenBank/DDBJ whole genome shotgun (WGS) entry which is preliminary data.</text>
</comment>